<dbReference type="GO" id="GO:0008720">
    <property type="term" value="F:D-lactate dehydrogenase (NAD+) activity"/>
    <property type="evidence" value="ECO:0007669"/>
    <property type="project" value="TreeGrafter"/>
</dbReference>
<gene>
    <name evidence="6" type="ORF">A2936_00730</name>
</gene>
<dbReference type="InterPro" id="IPR029753">
    <property type="entry name" value="D-isomer_DH_CS"/>
</dbReference>
<comment type="caution">
    <text evidence="6">The sequence shown here is derived from an EMBL/GenBank/DDBJ whole genome shotgun (WGS) entry which is preliminary data.</text>
</comment>
<evidence type="ECO:0000313" key="6">
    <source>
        <dbReference type="EMBL" id="OGL81111.1"/>
    </source>
</evidence>
<dbReference type="Proteomes" id="UP000176846">
    <property type="component" value="Unassembled WGS sequence"/>
</dbReference>
<dbReference type="FunFam" id="3.40.50.720:FF:000203">
    <property type="entry name" value="D-3-phosphoglycerate dehydrogenase (SerA)"/>
    <property type="match status" value="1"/>
</dbReference>
<dbReference type="Pfam" id="PF02826">
    <property type="entry name" value="2-Hacid_dh_C"/>
    <property type="match status" value="1"/>
</dbReference>
<organism evidence="6 7">
    <name type="scientific">Candidatus Uhrbacteria bacterium RIFCSPLOWO2_01_FULL_47_25</name>
    <dbReference type="NCBI Taxonomy" id="1802402"/>
    <lineage>
        <taxon>Bacteria</taxon>
        <taxon>Candidatus Uhriibacteriota</taxon>
    </lineage>
</organism>
<dbReference type="PROSITE" id="PS00670">
    <property type="entry name" value="D_2_HYDROXYACID_DH_2"/>
    <property type="match status" value="1"/>
</dbReference>
<evidence type="ECO:0000313" key="7">
    <source>
        <dbReference type="Proteomes" id="UP000176846"/>
    </source>
</evidence>
<dbReference type="PROSITE" id="PS00671">
    <property type="entry name" value="D_2_HYDROXYACID_DH_3"/>
    <property type="match status" value="1"/>
</dbReference>
<dbReference type="PROSITE" id="PS00065">
    <property type="entry name" value="D_2_HYDROXYACID_DH_1"/>
    <property type="match status" value="1"/>
</dbReference>
<dbReference type="SUPFAM" id="SSF51735">
    <property type="entry name" value="NAD(P)-binding Rossmann-fold domains"/>
    <property type="match status" value="1"/>
</dbReference>
<dbReference type="InterPro" id="IPR007698">
    <property type="entry name" value="AlaDH/PNT_NAD(H)-bd"/>
</dbReference>
<reference evidence="6 7" key="1">
    <citation type="journal article" date="2016" name="Nat. Commun.">
        <title>Thousands of microbial genomes shed light on interconnected biogeochemical processes in an aquifer system.</title>
        <authorList>
            <person name="Anantharaman K."/>
            <person name="Brown C.T."/>
            <person name="Hug L.A."/>
            <person name="Sharon I."/>
            <person name="Castelle C.J."/>
            <person name="Probst A.J."/>
            <person name="Thomas B.C."/>
            <person name="Singh A."/>
            <person name="Wilkins M.J."/>
            <person name="Karaoz U."/>
            <person name="Brodie E.L."/>
            <person name="Williams K.H."/>
            <person name="Hubbard S.S."/>
            <person name="Banfield J.F."/>
        </authorList>
    </citation>
    <scope>NUCLEOTIDE SEQUENCE [LARGE SCALE GENOMIC DNA]</scope>
</reference>
<evidence type="ECO:0000256" key="1">
    <source>
        <dbReference type="ARBA" id="ARBA00005854"/>
    </source>
</evidence>
<keyword evidence="3" id="KW-0520">NAD</keyword>
<comment type="similarity">
    <text evidence="1 4">Belongs to the D-isomer specific 2-hydroxyacid dehydrogenase family.</text>
</comment>
<dbReference type="InterPro" id="IPR006139">
    <property type="entry name" value="D-isomer_2_OHA_DH_cat_dom"/>
</dbReference>
<sequence length="340" mass="37745">MQIIAFFATKSWEEEYLKDKLKIVASDLTQIFIPEILSKEHLPSSRDFALCSVFVDSLIDRTVIDALPNLKFIVTRSTGYDHIDLAAAGERGIVISSVPSYGENTVAEYAFALLLTLSRKIYDGAHRVREETRFSFDGLQGFDLKGKTIGVLGTGRIGRHAIRMAKGFDMRVVAYDPFPNESFAKEFDFTYLSFEEVLKNSDIITIHVPYSKETHHLINEKTIALMKPGAYLINTSRGGVVDTPALAVALKQGRLGGAGLDVLEEEGVIKDELDFIVHGHPEEHSLKTVLADHVLMDLSNVIVTPHNAFNTKEALTRILDTTVEDIVGYIKGKPVNVVPR</sequence>
<feature type="domain" description="Alanine dehydrogenase/pyridine nucleotide transhydrogenase NAD(H)-binding" evidence="5">
    <location>
        <begin position="130"/>
        <end position="277"/>
    </location>
</feature>
<accession>A0A1F7US40</accession>
<dbReference type="Gene3D" id="3.40.50.720">
    <property type="entry name" value="NAD(P)-binding Rossmann-like Domain"/>
    <property type="match status" value="2"/>
</dbReference>
<dbReference type="SMART" id="SM01002">
    <property type="entry name" value="AlaDh_PNT_C"/>
    <property type="match status" value="1"/>
</dbReference>
<keyword evidence="2 4" id="KW-0560">Oxidoreductase</keyword>
<dbReference type="InterPro" id="IPR036291">
    <property type="entry name" value="NAD(P)-bd_dom_sf"/>
</dbReference>
<dbReference type="AlphaFoldDB" id="A0A1F7US40"/>
<dbReference type="PANTHER" id="PTHR43026">
    <property type="entry name" value="2-HYDROXYACID DEHYDROGENASE HOMOLOG 1-RELATED"/>
    <property type="match status" value="1"/>
</dbReference>
<dbReference type="EMBL" id="MGEK01000033">
    <property type="protein sequence ID" value="OGL81111.1"/>
    <property type="molecule type" value="Genomic_DNA"/>
</dbReference>
<name>A0A1F7US40_9BACT</name>
<evidence type="ECO:0000256" key="2">
    <source>
        <dbReference type="ARBA" id="ARBA00023002"/>
    </source>
</evidence>
<dbReference type="InterPro" id="IPR006140">
    <property type="entry name" value="D-isomer_DH_NAD-bd"/>
</dbReference>
<dbReference type="InterPro" id="IPR058205">
    <property type="entry name" value="D-LDH-like"/>
</dbReference>
<proteinExistence type="inferred from homology"/>
<dbReference type="SUPFAM" id="SSF52283">
    <property type="entry name" value="Formate/glycerate dehydrogenase catalytic domain-like"/>
    <property type="match status" value="1"/>
</dbReference>
<protein>
    <recommendedName>
        <fullName evidence="5">Alanine dehydrogenase/pyridine nucleotide transhydrogenase NAD(H)-binding domain-containing protein</fullName>
    </recommendedName>
</protein>
<dbReference type="InterPro" id="IPR029752">
    <property type="entry name" value="D-isomer_DH_CS1"/>
</dbReference>
<evidence type="ECO:0000256" key="4">
    <source>
        <dbReference type="RuleBase" id="RU003719"/>
    </source>
</evidence>
<dbReference type="Pfam" id="PF00389">
    <property type="entry name" value="2-Hacid_dh"/>
    <property type="match status" value="1"/>
</dbReference>
<dbReference type="GO" id="GO:0051287">
    <property type="term" value="F:NAD binding"/>
    <property type="evidence" value="ECO:0007669"/>
    <property type="project" value="InterPro"/>
</dbReference>
<evidence type="ECO:0000259" key="5">
    <source>
        <dbReference type="SMART" id="SM01002"/>
    </source>
</evidence>
<dbReference type="PANTHER" id="PTHR43026:SF1">
    <property type="entry name" value="2-HYDROXYACID DEHYDROGENASE HOMOLOG 1-RELATED"/>
    <property type="match status" value="1"/>
</dbReference>
<evidence type="ECO:0000256" key="3">
    <source>
        <dbReference type="ARBA" id="ARBA00023027"/>
    </source>
</evidence>